<feature type="region of interest" description="Disordered" evidence="1">
    <location>
        <begin position="76"/>
        <end position="98"/>
    </location>
</feature>
<dbReference type="EMBL" id="VSRR010080577">
    <property type="protein sequence ID" value="MPC89308.1"/>
    <property type="molecule type" value="Genomic_DNA"/>
</dbReference>
<dbReference type="Proteomes" id="UP000324222">
    <property type="component" value="Unassembled WGS sequence"/>
</dbReference>
<accession>A0A5B7J8Q8</accession>
<protein>
    <submittedName>
        <fullName evidence="2">Uncharacterized protein</fullName>
    </submittedName>
</protein>
<dbReference type="AlphaFoldDB" id="A0A5B7J8Q8"/>
<organism evidence="2 3">
    <name type="scientific">Portunus trituberculatus</name>
    <name type="common">Swimming crab</name>
    <name type="synonym">Neptunus trituberculatus</name>
    <dbReference type="NCBI Taxonomy" id="210409"/>
    <lineage>
        <taxon>Eukaryota</taxon>
        <taxon>Metazoa</taxon>
        <taxon>Ecdysozoa</taxon>
        <taxon>Arthropoda</taxon>
        <taxon>Crustacea</taxon>
        <taxon>Multicrustacea</taxon>
        <taxon>Malacostraca</taxon>
        <taxon>Eumalacostraca</taxon>
        <taxon>Eucarida</taxon>
        <taxon>Decapoda</taxon>
        <taxon>Pleocyemata</taxon>
        <taxon>Brachyura</taxon>
        <taxon>Eubrachyura</taxon>
        <taxon>Portunoidea</taxon>
        <taxon>Portunidae</taxon>
        <taxon>Portuninae</taxon>
        <taxon>Portunus</taxon>
    </lineage>
</organism>
<reference evidence="2 3" key="1">
    <citation type="submission" date="2019-05" db="EMBL/GenBank/DDBJ databases">
        <title>Another draft genome of Portunus trituberculatus and its Hox gene families provides insights of decapod evolution.</title>
        <authorList>
            <person name="Jeong J.-H."/>
            <person name="Song I."/>
            <person name="Kim S."/>
            <person name="Choi T."/>
            <person name="Kim D."/>
            <person name="Ryu S."/>
            <person name="Kim W."/>
        </authorList>
    </citation>
    <scope>NUCLEOTIDE SEQUENCE [LARGE SCALE GENOMIC DNA]</scope>
    <source>
        <tissue evidence="2">Muscle</tissue>
    </source>
</reference>
<proteinExistence type="predicted"/>
<comment type="caution">
    <text evidence="2">The sequence shown here is derived from an EMBL/GenBank/DDBJ whole genome shotgun (WGS) entry which is preliminary data.</text>
</comment>
<keyword evidence="3" id="KW-1185">Reference proteome</keyword>
<gene>
    <name evidence="2" type="ORF">E2C01_084248</name>
</gene>
<evidence type="ECO:0000313" key="2">
    <source>
        <dbReference type="EMBL" id="MPC89308.1"/>
    </source>
</evidence>
<evidence type="ECO:0000313" key="3">
    <source>
        <dbReference type="Proteomes" id="UP000324222"/>
    </source>
</evidence>
<evidence type="ECO:0000256" key="1">
    <source>
        <dbReference type="SAM" id="MobiDB-lite"/>
    </source>
</evidence>
<sequence length="98" mass="10371">MVSLWCSGRVSRGRVDCRGGGEVLCMACAVQCVVALQPQSCAGVAPSWVLPECCSLNSRPTFLWHLQLSLVPPLPPTRCHSSPTPAAPPSLPSSLETK</sequence>
<name>A0A5B7J8Q8_PORTR</name>